<dbReference type="Proteomes" id="UP000250079">
    <property type="component" value="Chromosome"/>
</dbReference>
<reference evidence="1 2" key="1">
    <citation type="submission" date="2016-12" db="EMBL/GenBank/DDBJ databases">
        <authorList>
            <person name="Song W.-J."/>
            <person name="Kurnit D.M."/>
        </authorList>
    </citation>
    <scope>NUCLEOTIDE SEQUENCE [LARGE SCALE GENOMIC DNA]</scope>
    <source>
        <strain evidence="1 2">IMCC3135</strain>
    </source>
</reference>
<protein>
    <recommendedName>
        <fullName evidence="3">TIGR03016 family PEP-CTERM system-associated outer membrane protein</fullName>
    </recommendedName>
</protein>
<dbReference type="KEGG" id="gai:IMCC3135_24540"/>
<dbReference type="AlphaFoldDB" id="A0A2Z2NX03"/>
<evidence type="ECO:0008006" key="3">
    <source>
        <dbReference type="Google" id="ProtNLM"/>
    </source>
</evidence>
<accession>A0A2Z2NX03</accession>
<dbReference type="EMBL" id="CP018632">
    <property type="protein sequence ID" value="ASJ74975.1"/>
    <property type="molecule type" value="Genomic_DNA"/>
</dbReference>
<gene>
    <name evidence="1" type="ORF">IMCC3135_24540</name>
</gene>
<proteinExistence type="predicted"/>
<keyword evidence="2" id="KW-1185">Reference proteome</keyword>
<organism evidence="1 2">
    <name type="scientific">Granulosicoccus antarcticus IMCC3135</name>
    <dbReference type="NCBI Taxonomy" id="1192854"/>
    <lineage>
        <taxon>Bacteria</taxon>
        <taxon>Pseudomonadati</taxon>
        <taxon>Pseudomonadota</taxon>
        <taxon>Gammaproteobacteria</taxon>
        <taxon>Chromatiales</taxon>
        <taxon>Granulosicoccaceae</taxon>
        <taxon>Granulosicoccus</taxon>
    </lineage>
</organism>
<evidence type="ECO:0000313" key="2">
    <source>
        <dbReference type="Proteomes" id="UP000250079"/>
    </source>
</evidence>
<name>A0A2Z2NX03_9GAMM</name>
<sequence length="472" mass="51911">MSDRKQYLAWCPAVLVVLLYPATAHSLNLGFEGLLTLESSDNVDGVNSPDEEDGLTTGVVLGVYGEQRSRMVDAAFTGEIDTRRIVTDDDTSVDTITRFLGAAEFALTPRSWRWYVGDILGGVRADNAIQTIDDTTIDRRNVFVTGPSFEYDVEGWSRTRARLLYVNQTEDSDVLETLYTANASYERDTTPGSYLGIRAGNVFTEASDETDNINLSAQEDFNRSTVAVYTSRSRGFLELYGELGVTRYDADEESLNGLNAQLRAVRQLGPKTSFSASLTRDLNDQTLSTVESLIASGSDGVGVQPEAAGFFEETRLDVGYAYQSTNTSLDLGVGVSQKDYQFIDVDSQLGLSADSEDQLQSFAYAALSRRLSSRLTSEFSINYERQTYDNRVDETDSILASAQLIYSLTTSFELEAGLIHDSADGVLTRFNTGVGVEEDVDITENRVVIGLRWAPPSRASQDLTVELKSLLQ</sequence>
<evidence type="ECO:0000313" key="1">
    <source>
        <dbReference type="EMBL" id="ASJ74975.1"/>
    </source>
</evidence>
<dbReference type="RefSeq" id="WP_088919940.1">
    <property type="nucleotide sequence ID" value="NZ_CP018632.1"/>
</dbReference>
<dbReference type="OrthoDB" id="6353767at2"/>